<gene>
    <name evidence="1" type="ORF">S12H4_45495</name>
</gene>
<comment type="caution">
    <text evidence="1">The sequence shown here is derived from an EMBL/GenBank/DDBJ whole genome shotgun (WGS) entry which is preliminary data.</text>
</comment>
<dbReference type="Gene3D" id="2.60.40.10">
    <property type="entry name" value="Immunoglobulins"/>
    <property type="match status" value="2"/>
</dbReference>
<name>X1V1B0_9ZZZZ</name>
<feature type="non-terminal residue" evidence="1">
    <location>
        <position position="255"/>
    </location>
</feature>
<sequence length="255" mass="28863">MFWDVFMWTDNPNYVPTDEDYQNAMIAPLGRAFNPSPANGAIYEDTWVSLSWRSGDYAVSHDVYFGENFADVNDDAESTFQGNQPSTYFVVGFPGFPYPDGLVPGTTYYWRIDEVNDTEPDSPWRGYVWSFTIPSKTAYDPEPADGAKFIDPNADLRWTAGFGSKLHHVYFGDNFDDVNGAITGFPQGTTTYTPGTLEYDKLYYWRIDEFDGFGTHKGDVWSFKTTRAGGGVKGSYYKGMEFSNLVLTRMDPQID</sequence>
<protein>
    <submittedName>
        <fullName evidence="1">Uncharacterized protein</fullName>
    </submittedName>
</protein>
<dbReference type="EMBL" id="BARW01028134">
    <property type="protein sequence ID" value="GAJ09617.1"/>
    <property type="molecule type" value="Genomic_DNA"/>
</dbReference>
<proteinExistence type="predicted"/>
<reference evidence="1" key="1">
    <citation type="journal article" date="2014" name="Front. Microbiol.">
        <title>High frequency of phylogenetically diverse reductive dehalogenase-homologous genes in deep subseafloor sedimentary metagenomes.</title>
        <authorList>
            <person name="Kawai M."/>
            <person name="Futagami T."/>
            <person name="Toyoda A."/>
            <person name="Takaki Y."/>
            <person name="Nishi S."/>
            <person name="Hori S."/>
            <person name="Arai W."/>
            <person name="Tsubouchi T."/>
            <person name="Morono Y."/>
            <person name="Uchiyama I."/>
            <person name="Ito T."/>
            <person name="Fujiyama A."/>
            <person name="Inagaki F."/>
            <person name="Takami H."/>
        </authorList>
    </citation>
    <scope>NUCLEOTIDE SEQUENCE</scope>
    <source>
        <strain evidence="1">Expedition CK06-06</strain>
    </source>
</reference>
<organism evidence="1">
    <name type="scientific">marine sediment metagenome</name>
    <dbReference type="NCBI Taxonomy" id="412755"/>
    <lineage>
        <taxon>unclassified sequences</taxon>
        <taxon>metagenomes</taxon>
        <taxon>ecological metagenomes</taxon>
    </lineage>
</organism>
<evidence type="ECO:0000313" key="1">
    <source>
        <dbReference type="EMBL" id="GAJ09617.1"/>
    </source>
</evidence>
<accession>X1V1B0</accession>
<dbReference type="InterPro" id="IPR013783">
    <property type="entry name" value="Ig-like_fold"/>
</dbReference>
<dbReference type="AlphaFoldDB" id="X1V1B0"/>